<feature type="domain" description="DUF2275" evidence="4">
    <location>
        <begin position="53"/>
        <end position="262"/>
    </location>
</feature>
<dbReference type="Pfam" id="PF10039">
    <property type="entry name" value="DUF2275"/>
    <property type="match status" value="1"/>
</dbReference>
<dbReference type="AlphaFoldDB" id="A0A0F5PJF5"/>
<evidence type="ECO:0000256" key="2">
    <source>
        <dbReference type="ARBA" id="ARBA00024438"/>
    </source>
</evidence>
<protein>
    <recommendedName>
        <fullName evidence="2">Anti-sigma-W factor RsiW</fullName>
    </recommendedName>
</protein>
<accession>A0A0F5PJF5</accession>
<dbReference type="InterPro" id="IPR027383">
    <property type="entry name" value="Znf_put"/>
</dbReference>
<reference evidence="7" key="3">
    <citation type="submission" date="2015-02" db="EMBL/GenBank/DDBJ databases">
        <title>Genome analysis of three genomes within the thermophilic hydrogenogenic bacterial species Caldanaerobacter subterraneus.</title>
        <authorList>
            <person name="Sant'Anna F.H."/>
            <person name="Lebedinsky A."/>
            <person name="Sokolova T."/>
            <person name="Robb F.T."/>
            <person name="Gonzalez J.M."/>
        </authorList>
    </citation>
    <scope>NUCLEOTIDE SEQUENCE [LARGE SCALE GENOMIC DNA]</scope>
    <source>
        <strain evidence="7">DSM 12653</strain>
    </source>
</reference>
<dbReference type="Gene3D" id="1.10.10.1320">
    <property type="entry name" value="Anti-sigma factor, zinc-finger domain"/>
    <property type="match status" value="1"/>
</dbReference>
<dbReference type="InterPro" id="IPR018734">
    <property type="entry name" value="DUF2275"/>
</dbReference>
<proteinExistence type="inferred from homology"/>
<comment type="caution">
    <text evidence="6">The sequence shown here is derived from an EMBL/GenBank/DDBJ whole genome shotgun (WGS) entry which is preliminary data.</text>
</comment>
<feature type="transmembrane region" description="Helical" evidence="3">
    <location>
        <begin position="91"/>
        <end position="109"/>
    </location>
</feature>
<reference evidence="6 7" key="2">
    <citation type="journal article" date="2015" name="BMC Genomics">
        <title>Analysis of three genomes within the thermophilic bacterial species Caldanaerobacter subterraneus with a focus on carbon monoxide dehydrogenase evolution and hydrolase diversity.</title>
        <authorList>
            <person name="Sant'Anna F.H."/>
            <person name="Lebedinsky A.V."/>
            <person name="Sokolova T.G."/>
            <person name="Robb F.T."/>
            <person name="Gonzalez J.M."/>
        </authorList>
    </citation>
    <scope>NUCLEOTIDE SEQUENCE [LARGE SCALE GENOMIC DNA]</scope>
    <source>
        <strain evidence="6 7">DSM 12653</strain>
    </source>
</reference>
<dbReference type="Pfam" id="PF13490">
    <property type="entry name" value="zf-HC2"/>
    <property type="match status" value="1"/>
</dbReference>
<evidence type="ECO:0000259" key="5">
    <source>
        <dbReference type="Pfam" id="PF13490"/>
    </source>
</evidence>
<evidence type="ECO:0000259" key="4">
    <source>
        <dbReference type="Pfam" id="PF10039"/>
    </source>
</evidence>
<keyword evidence="3" id="KW-1133">Transmembrane helix</keyword>
<evidence type="ECO:0000313" key="7">
    <source>
        <dbReference type="Proteomes" id="UP000010146"/>
    </source>
</evidence>
<comment type="similarity">
    <text evidence="1">Belongs to the zinc-associated anti-sigma factor (ZAS) superfamily. Anti-sigma-W factor family.</text>
</comment>
<sequence length="386" mass="43498">MCYDEGTLQAYLDGELNELTSKNIEEHVKTCSTCRQKLEELKFINEFTANALKTSNIDLNDAWIAFNEKLSKENNKRKGVVSLFTKYKKSIAAALIVVFIAASAFFPPLKNAEAKLLNIFRLNKMQVITITPDDMMQIQNQFYNKGIKNISLKDYGEIIKDGSQEGRQISPDELDKIESELGYKIKLPADENFEIKHAYISKNEGLEFILKVDKINELIKTFGGTHLFPKELDRKPIIINFGRAIDMNLQKKGSEKDTVALNIVKAPEIVVPEGVDVDKVIDALVNLPFLPENIKRQIAGVTDWKETLPIPMPASDNTEIKEITIRGNKGILIVEKSGPYFVALGWSENGVMYNLTLWPNPAGDKQDFVAKEEAINTLIQIANSMR</sequence>
<dbReference type="Proteomes" id="UP000010146">
    <property type="component" value="Unassembled WGS sequence"/>
</dbReference>
<evidence type="ECO:0000313" key="6">
    <source>
        <dbReference type="EMBL" id="KKC28745.1"/>
    </source>
</evidence>
<dbReference type="RefSeq" id="WP_043883765.1">
    <property type="nucleotide sequence ID" value="NZ_ABXP02000115.1"/>
</dbReference>
<keyword evidence="3" id="KW-0472">Membrane</keyword>
<dbReference type="InterPro" id="IPR041916">
    <property type="entry name" value="Anti_sigma_zinc_sf"/>
</dbReference>
<evidence type="ECO:0000256" key="1">
    <source>
        <dbReference type="ARBA" id="ARBA00024353"/>
    </source>
</evidence>
<feature type="domain" description="Putative zinc-finger" evidence="5">
    <location>
        <begin position="8"/>
        <end position="35"/>
    </location>
</feature>
<reference evidence="6 7" key="1">
    <citation type="submission" date="2008-07" db="EMBL/GenBank/DDBJ databases">
        <authorList>
            <person name="Gonzalez J."/>
            <person name="Sokolova T."/>
            <person name="Ferriera S."/>
            <person name="Johnson J."/>
            <person name="Kravitz S."/>
            <person name="Beeson K."/>
            <person name="Sutton G."/>
            <person name="Rogers Y.-H."/>
            <person name="Friedman R."/>
            <person name="Frazier M."/>
            <person name="Venter J.C."/>
        </authorList>
    </citation>
    <scope>NUCLEOTIDE SEQUENCE [LARGE SCALE GENOMIC DNA]</scope>
    <source>
        <strain evidence="6 7">DSM 12653</strain>
    </source>
</reference>
<evidence type="ECO:0000256" key="3">
    <source>
        <dbReference type="SAM" id="Phobius"/>
    </source>
</evidence>
<name>A0A0F5PJF5_9THEO</name>
<organism evidence="6 7">
    <name type="scientific">Caldanaerobacter subterraneus subsp. pacificus DSM 12653</name>
    <dbReference type="NCBI Taxonomy" id="391606"/>
    <lineage>
        <taxon>Bacteria</taxon>
        <taxon>Bacillati</taxon>
        <taxon>Bacillota</taxon>
        <taxon>Clostridia</taxon>
        <taxon>Thermoanaerobacterales</taxon>
        <taxon>Thermoanaerobacteraceae</taxon>
        <taxon>Caldanaerobacter</taxon>
    </lineage>
</organism>
<keyword evidence="3" id="KW-0812">Transmembrane</keyword>
<gene>
    <name evidence="6" type="ORF">CDSM653_02127</name>
</gene>
<dbReference type="EMBL" id="ABXP02000115">
    <property type="protein sequence ID" value="KKC28745.1"/>
    <property type="molecule type" value="Genomic_DNA"/>
</dbReference>